<feature type="transmembrane region" description="Helical" evidence="1">
    <location>
        <begin position="191"/>
        <end position="212"/>
    </location>
</feature>
<feature type="transmembrane region" description="Helical" evidence="1">
    <location>
        <begin position="54"/>
        <end position="77"/>
    </location>
</feature>
<keyword evidence="1" id="KW-1133">Transmembrane helix</keyword>
<feature type="transmembrane region" description="Helical" evidence="1">
    <location>
        <begin position="156"/>
        <end position="184"/>
    </location>
</feature>
<feature type="transmembrane region" description="Helical" evidence="1">
    <location>
        <begin position="224"/>
        <end position="245"/>
    </location>
</feature>
<dbReference type="OrthoDB" id="2242834at2"/>
<comment type="caution">
    <text evidence="2">The sequence shown here is derived from an EMBL/GenBank/DDBJ whole genome shotgun (WGS) entry which is preliminary data.</text>
</comment>
<reference evidence="2 3" key="1">
    <citation type="submission" date="2017-05" db="EMBL/GenBank/DDBJ databases">
        <title>Vagococcus spp. assemblies.</title>
        <authorList>
            <person name="Gulvik C.A."/>
        </authorList>
    </citation>
    <scope>NUCLEOTIDE SEQUENCE [LARGE SCALE GENOMIC DNA]</scope>
    <source>
        <strain evidence="2 3">NCFB 2497</strain>
    </source>
</reference>
<protein>
    <recommendedName>
        <fullName evidence="4">ABC-2 family transporter</fullName>
    </recommendedName>
</protein>
<accession>A0A369B194</accession>
<evidence type="ECO:0008006" key="4">
    <source>
        <dbReference type="Google" id="ProtNLM"/>
    </source>
</evidence>
<keyword evidence="3" id="KW-1185">Reference proteome</keyword>
<keyword evidence="1" id="KW-0812">Transmembrane</keyword>
<name>A0A369B194_9ENTE</name>
<dbReference type="AlphaFoldDB" id="A0A369B194"/>
<evidence type="ECO:0000313" key="2">
    <source>
        <dbReference type="EMBL" id="RSU02783.1"/>
    </source>
</evidence>
<dbReference type="EMBL" id="NGJX01000004">
    <property type="protein sequence ID" value="RSU02783.1"/>
    <property type="molecule type" value="Genomic_DNA"/>
</dbReference>
<dbReference type="RefSeq" id="WP_114289417.1">
    <property type="nucleotide sequence ID" value="NZ_CP081459.1"/>
</dbReference>
<evidence type="ECO:0000256" key="1">
    <source>
        <dbReference type="SAM" id="Phobius"/>
    </source>
</evidence>
<evidence type="ECO:0000313" key="3">
    <source>
        <dbReference type="Proteomes" id="UP000288197"/>
    </source>
</evidence>
<dbReference type="GeneID" id="63146164"/>
<dbReference type="Proteomes" id="UP000288197">
    <property type="component" value="Unassembled WGS sequence"/>
</dbReference>
<feature type="transmembrane region" description="Helical" evidence="1">
    <location>
        <begin position="113"/>
        <end position="136"/>
    </location>
</feature>
<feature type="transmembrane region" description="Helical" evidence="1">
    <location>
        <begin position="20"/>
        <end position="42"/>
    </location>
</feature>
<sequence length="250" mass="28420">MTAKLIFKMELFKYMRDKRYLITTGILAIINICTTIYLVHLIDQANYISDTESTFIGLFFIFFTLTMFANFAFMFLYPFHLMSMDYKNDVMAMLVASGVNRTRLFFSKIGATLLWSLCVTIVLVFIPGFIVLLKISQTTGMFQMISQLLELMNINSLSIFGVSFTFLNSYLNTLILISAATILMKGRNLTILVYFGFNIAQSMILGFLAFIPSAMDFSNTGISIFNNLTMILVSCGMILLSLRIMKKQNL</sequence>
<keyword evidence="1" id="KW-0472">Membrane</keyword>
<proteinExistence type="predicted"/>
<organism evidence="2 3">
    <name type="scientific">Vagococcus fluvialis</name>
    <dbReference type="NCBI Taxonomy" id="2738"/>
    <lineage>
        <taxon>Bacteria</taxon>
        <taxon>Bacillati</taxon>
        <taxon>Bacillota</taxon>
        <taxon>Bacilli</taxon>
        <taxon>Lactobacillales</taxon>
        <taxon>Enterococcaceae</taxon>
        <taxon>Vagococcus</taxon>
    </lineage>
</organism>
<gene>
    <name evidence="2" type="ORF">CBF32_05820</name>
</gene>